<dbReference type="EMBL" id="JAOTPO010000001">
    <property type="protein sequence ID" value="MDE5411762.1"/>
    <property type="molecule type" value="Genomic_DNA"/>
</dbReference>
<dbReference type="Pfam" id="PF13426">
    <property type="entry name" value="PAS_9"/>
    <property type="match status" value="1"/>
</dbReference>
<keyword evidence="1" id="KW-0472">Membrane</keyword>
<feature type="transmembrane region" description="Helical" evidence="1">
    <location>
        <begin position="16"/>
        <end position="32"/>
    </location>
</feature>
<feature type="domain" description="PAC" evidence="3">
    <location>
        <begin position="358"/>
        <end position="411"/>
    </location>
</feature>
<accession>A0ABT5VAQ5</accession>
<evidence type="ECO:0000313" key="5">
    <source>
        <dbReference type="EMBL" id="MDE5411762.1"/>
    </source>
</evidence>
<dbReference type="NCBIfam" id="TIGR00254">
    <property type="entry name" value="GGDEF"/>
    <property type="match status" value="1"/>
</dbReference>
<evidence type="ECO:0000256" key="1">
    <source>
        <dbReference type="SAM" id="Phobius"/>
    </source>
</evidence>
<dbReference type="Gene3D" id="3.30.70.270">
    <property type="match status" value="1"/>
</dbReference>
<dbReference type="InterPro" id="IPR029787">
    <property type="entry name" value="Nucleotide_cyclase"/>
</dbReference>
<dbReference type="PANTHER" id="PTHR44757">
    <property type="entry name" value="DIGUANYLATE CYCLASE DGCP"/>
    <property type="match status" value="1"/>
</dbReference>
<dbReference type="InterPro" id="IPR000160">
    <property type="entry name" value="GGDEF_dom"/>
</dbReference>
<dbReference type="InterPro" id="IPR043128">
    <property type="entry name" value="Rev_trsase/Diguanyl_cyclase"/>
</dbReference>
<dbReference type="SMART" id="SM00091">
    <property type="entry name" value="PAS"/>
    <property type="match status" value="1"/>
</dbReference>
<feature type="transmembrane region" description="Helical" evidence="1">
    <location>
        <begin position="211"/>
        <end position="236"/>
    </location>
</feature>
<dbReference type="InterPro" id="IPR052155">
    <property type="entry name" value="Biofilm_reg_signaling"/>
</dbReference>
<dbReference type="Pfam" id="PF17159">
    <property type="entry name" value="MASE3"/>
    <property type="match status" value="1"/>
</dbReference>
<feature type="transmembrane region" description="Helical" evidence="1">
    <location>
        <begin position="117"/>
        <end position="134"/>
    </location>
</feature>
<sequence length="507" mass="58313">MGIRGEFFQTLNKNKISIFIPVLIVLFLMVIREPFFELVKGENYVITHLIVSFFIVIACATISLQAWIIYPYTRSSKQLWLGAIFVTITILEIAHAITYKGMPVFFVESSPYQATWFYMISRLFLAFGVLVLVLMKERKMPVIRRFLAYGAGLFVSFIILVVVYAPVQLLPDLVIEGVGTTSLKNGLQYAALIIQALGIFVIVYRKLLSDVFYLTLVLASFYMIFSDVMFTSYISVFGFENFLGHIFQIFGFCYLLRALYYTAVEEPFIFKRRAEEVVKRKERFLNTVMSNMGEGVVVVDRYGQVTLINQEAEAILQWKSEEILGEELLGFVKLKGVRSEQLTQDFLEANLFEKQSRRVEEGWFLRKDGSAVPVSITITITPNEEDGTVVGNIIVFRDISQQRKDKKKIEYMAYNDELTGLPNNRYFKRMVEQQIANNPQEKIAVLLFEIDGAKNIKEVFGQVIADKLVLTFTQKLHQFIPKRTLFSRIDRDVFAILLSPVTDEIEC</sequence>
<evidence type="ECO:0000313" key="6">
    <source>
        <dbReference type="Proteomes" id="UP001148125"/>
    </source>
</evidence>
<dbReference type="SUPFAM" id="SSF55073">
    <property type="entry name" value="Nucleotide cyclase"/>
    <property type="match status" value="1"/>
</dbReference>
<keyword evidence="6" id="KW-1185">Reference proteome</keyword>
<evidence type="ECO:0000259" key="2">
    <source>
        <dbReference type="PROSITE" id="PS50112"/>
    </source>
</evidence>
<dbReference type="PROSITE" id="PS50112">
    <property type="entry name" value="PAS"/>
    <property type="match status" value="1"/>
</dbReference>
<protein>
    <submittedName>
        <fullName evidence="5">Diguanylate cyclase</fullName>
        <ecNumber evidence="5">2.7.7.65</ecNumber>
    </submittedName>
</protein>
<dbReference type="Proteomes" id="UP001148125">
    <property type="component" value="Unassembled WGS sequence"/>
</dbReference>
<keyword evidence="5" id="KW-0808">Transferase</keyword>
<keyword evidence="1" id="KW-1133">Transmembrane helix</keyword>
<gene>
    <name evidence="5" type="ORF">N7Z68_00015</name>
</gene>
<dbReference type="PROSITE" id="PS50887">
    <property type="entry name" value="GGDEF"/>
    <property type="match status" value="1"/>
</dbReference>
<keyword evidence="1" id="KW-0812">Transmembrane</keyword>
<dbReference type="SMART" id="SM00267">
    <property type="entry name" value="GGDEF"/>
    <property type="match status" value="1"/>
</dbReference>
<comment type="caution">
    <text evidence="5">The sequence shown here is derived from an EMBL/GenBank/DDBJ whole genome shotgun (WGS) entry which is preliminary data.</text>
</comment>
<dbReference type="Gene3D" id="3.30.450.20">
    <property type="entry name" value="PAS domain"/>
    <property type="match status" value="1"/>
</dbReference>
<feature type="transmembrane region" description="Helical" evidence="1">
    <location>
        <begin position="79"/>
        <end position="97"/>
    </location>
</feature>
<dbReference type="InterPro" id="IPR000700">
    <property type="entry name" value="PAS-assoc_C"/>
</dbReference>
<dbReference type="SUPFAM" id="SSF55785">
    <property type="entry name" value="PYP-like sensor domain (PAS domain)"/>
    <property type="match status" value="1"/>
</dbReference>
<proteinExistence type="predicted"/>
<dbReference type="InterPro" id="IPR035965">
    <property type="entry name" value="PAS-like_dom_sf"/>
</dbReference>
<dbReference type="GO" id="GO:0052621">
    <property type="term" value="F:diguanylate cyclase activity"/>
    <property type="evidence" value="ECO:0007669"/>
    <property type="project" value="UniProtKB-EC"/>
</dbReference>
<keyword evidence="5" id="KW-0548">Nucleotidyltransferase</keyword>
<dbReference type="NCBIfam" id="TIGR00229">
    <property type="entry name" value="sensory_box"/>
    <property type="match status" value="1"/>
</dbReference>
<reference evidence="5" key="1">
    <citation type="submission" date="2024-05" db="EMBL/GenBank/DDBJ databases">
        <title>Alkalihalobacillus sp. strain MEB203 novel alkaliphilic bacterium from Lonar Lake, India.</title>
        <authorList>
            <person name="Joshi A."/>
            <person name="Thite S."/>
            <person name="Mengade P."/>
        </authorList>
    </citation>
    <scope>NUCLEOTIDE SEQUENCE</scope>
    <source>
        <strain evidence="5">MEB 203</strain>
    </source>
</reference>
<dbReference type="EC" id="2.7.7.65" evidence="5"/>
<name>A0ABT5VAQ5_9BACI</name>
<feature type="transmembrane region" description="Helical" evidence="1">
    <location>
        <begin position="44"/>
        <end position="67"/>
    </location>
</feature>
<feature type="domain" description="GGDEF" evidence="4">
    <location>
        <begin position="441"/>
        <end position="507"/>
    </location>
</feature>
<dbReference type="CDD" id="cd00130">
    <property type="entry name" value="PAS"/>
    <property type="match status" value="1"/>
</dbReference>
<feature type="transmembrane region" description="Helical" evidence="1">
    <location>
        <begin position="242"/>
        <end position="263"/>
    </location>
</feature>
<dbReference type="RefSeq" id="WP_275116398.1">
    <property type="nucleotide sequence ID" value="NZ_JAOTPO010000001.1"/>
</dbReference>
<dbReference type="Pfam" id="PF00990">
    <property type="entry name" value="GGDEF"/>
    <property type="match status" value="1"/>
</dbReference>
<evidence type="ECO:0000259" key="3">
    <source>
        <dbReference type="PROSITE" id="PS50113"/>
    </source>
</evidence>
<dbReference type="InterPro" id="IPR000014">
    <property type="entry name" value="PAS"/>
</dbReference>
<feature type="transmembrane region" description="Helical" evidence="1">
    <location>
        <begin position="187"/>
        <end position="204"/>
    </location>
</feature>
<dbReference type="PROSITE" id="PS50113">
    <property type="entry name" value="PAC"/>
    <property type="match status" value="1"/>
</dbReference>
<organism evidence="5 6">
    <name type="scientific">Alkalihalobacterium chitinilyticum</name>
    <dbReference type="NCBI Taxonomy" id="2980103"/>
    <lineage>
        <taxon>Bacteria</taxon>
        <taxon>Bacillati</taxon>
        <taxon>Bacillota</taxon>
        <taxon>Bacilli</taxon>
        <taxon>Bacillales</taxon>
        <taxon>Bacillaceae</taxon>
        <taxon>Alkalihalobacterium</taxon>
    </lineage>
</organism>
<feature type="domain" description="PAS" evidence="2">
    <location>
        <begin position="281"/>
        <end position="329"/>
    </location>
</feature>
<dbReference type="InterPro" id="IPR033425">
    <property type="entry name" value="MASE3"/>
</dbReference>
<feature type="transmembrane region" description="Helical" evidence="1">
    <location>
        <begin position="146"/>
        <end position="167"/>
    </location>
</feature>
<dbReference type="PANTHER" id="PTHR44757:SF2">
    <property type="entry name" value="BIOFILM ARCHITECTURE MAINTENANCE PROTEIN MBAA"/>
    <property type="match status" value="1"/>
</dbReference>
<evidence type="ECO:0000259" key="4">
    <source>
        <dbReference type="PROSITE" id="PS50887"/>
    </source>
</evidence>